<proteinExistence type="predicted"/>
<sequence>MPVHTTALLEAFLNSNSKALYNFPSDPRVFLTSFFLPDSPTSMRPIPQPQSMWTINDHASLGIWAVFKTHEEACAILSLPPTNMNIAPALESDLEPFHKLSRFHLDSPSAGPLPPQRCPPMLHIQDSPLSSNPPNPRSNFRATTSLKFAELLLPFHPMIELEIKISHFYFTDAVLRIVPHIILG</sequence>
<keyword evidence="2" id="KW-1185">Reference proteome</keyword>
<dbReference type="EMBL" id="JAACJN010000007">
    <property type="protein sequence ID" value="KAF5392098.1"/>
    <property type="molecule type" value="Genomic_DNA"/>
</dbReference>
<reference evidence="1 2" key="1">
    <citation type="journal article" date="2020" name="ISME J.">
        <title>Uncovering the hidden diversity of litter-decomposition mechanisms in mushroom-forming fungi.</title>
        <authorList>
            <person name="Floudas D."/>
            <person name="Bentzer J."/>
            <person name="Ahren D."/>
            <person name="Johansson T."/>
            <person name="Persson P."/>
            <person name="Tunlid A."/>
        </authorList>
    </citation>
    <scope>NUCLEOTIDE SEQUENCE [LARGE SCALE GENOMIC DNA]</scope>
    <source>
        <strain evidence="1 2">CBS 406.79</strain>
    </source>
</reference>
<evidence type="ECO:0000313" key="2">
    <source>
        <dbReference type="Proteomes" id="UP000518752"/>
    </source>
</evidence>
<dbReference type="Proteomes" id="UP000518752">
    <property type="component" value="Unassembled WGS sequence"/>
</dbReference>
<dbReference type="AlphaFoldDB" id="A0A8H5HZ56"/>
<name>A0A8H5HZ56_9AGAR</name>
<organism evidence="1 2">
    <name type="scientific">Collybiopsis confluens</name>
    <dbReference type="NCBI Taxonomy" id="2823264"/>
    <lineage>
        <taxon>Eukaryota</taxon>
        <taxon>Fungi</taxon>
        <taxon>Dikarya</taxon>
        <taxon>Basidiomycota</taxon>
        <taxon>Agaricomycotina</taxon>
        <taxon>Agaricomycetes</taxon>
        <taxon>Agaricomycetidae</taxon>
        <taxon>Agaricales</taxon>
        <taxon>Marasmiineae</taxon>
        <taxon>Omphalotaceae</taxon>
        <taxon>Collybiopsis</taxon>
    </lineage>
</organism>
<comment type="caution">
    <text evidence="1">The sequence shown here is derived from an EMBL/GenBank/DDBJ whole genome shotgun (WGS) entry which is preliminary data.</text>
</comment>
<protein>
    <submittedName>
        <fullName evidence="1">Uncharacterized protein</fullName>
    </submittedName>
</protein>
<accession>A0A8H5HZ56</accession>
<evidence type="ECO:0000313" key="1">
    <source>
        <dbReference type="EMBL" id="KAF5392098.1"/>
    </source>
</evidence>
<gene>
    <name evidence="1" type="ORF">D9757_003351</name>
</gene>